<feature type="compositionally biased region" description="Basic residues" evidence="1">
    <location>
        <begin position="45"/>
        <end position="56"/>
    </location>
</feature>
<evidence type="ECO:0000256" key="1">
    <source>
        <dbReference type="SAM" id="MobiDB-lite"/>
    </source>
</evidence>
<evidence type="ECO:0000313" key="2">
    <source>
        <dbReference type="EMBL" id="JAE36750.1"/>
    </source>
</evidence>
<reference evidence="2" key="2">
    <citation type="journal article" date="2015" name="Data Brief">
        <title>Shoot transcriptome of the giant reed, Arundo donax.</title>
        <authorList>
            <person name="Barrero R.A."/>
            <person name="Guerrero F.D."/>
            <person name="Moolhuijzen P."/>
            <person name="Goolsby J.A."/>
            <person name="Tidwell J."/>
            <person name="Bellgard S.E."/>
            <person name="Bellgard M.I."/>
        </authorList>
    </citation>
    <scope>NUCLEOTIDE SEQUENCE</scope>
    <source>
        <tissue evidence="2">Shoot tissue taken approximately 20 cm above the soil surface</tissue>
    </source>
</reference>
<accession>A0A0A9HHW6</accession>
<sequence length="72" mass="8253">MKGHIVTLEPVTGQAKKDYWGAIRGRQDKYKDTRNNRGRDWKNNRGGKHCSGGKRGRNFDSHERASNKAQKV</sequence>
<feature type="compositionally biased region" description="Basic and acidic residues" evidence="1">
    <location>
        <begin position="30"/>
        <end position="43"/>
    </location>
</feature>
<feature type="compositionally biased region" description="Basic and acidic residues" evidence="1">
    <location>
        <begin position="57"/>
        <end position="66"/>
    </location>
</feature>
<feature type="region of interest" description="Disordered" evidence="1">
    <location>
        <begin position="30"/>
        <end position="72"/>
    </location>
</feature>
<reference evidence="2" key="1">
    <citation type="submission" date="2014-09" db="EMBL/GenBank/DDBJ databases">
        <authorList>
            <person name="Magalhaes I.L.F."/>
            <person name="Oliveira U."/>
            <person name="Santos F.R."/>
            <person name="Vidigal T.H.D.A."/>
            <person name="Brescovit A.D."/>
            <person name="Santos A.J."/>
        </authorList>
    </citation>
    <scope>NUCLEOTIDE SEQUENCE</scope>
    <source>
        <tissue evidence="2">Shoot tissue taken approximately 20 cm above the soil surface</tissue>
    </source>
</reference>
<name>A0A0A9HHW6_ARUDO</name>
<dbReference type="EMBL" id="GBRH01161146">
    <property type="protein sequence ID" value="JAE36750.1"/>
    <property type="molecule type" value="Transcribed_RNA"/>
</dbReference>
<protein>
    <submittedName>
        <fullName evidence="2">Uncharacterized protein</fullName>
    </submittedName>
</protein>
<organism evidence="2">
    <name type="scientific">Arundo donax</name>
    <name type="common">Giant reed</name>
    <name type="synonym">Donax arundinaceus</name>
    <dbReference type="NCBI Taxonomy" id="35708"/>
    <lineage>
        <taxon>Eukaryota</taxon>
        <taxon>Viridiplantae</taxon>
        <taxon>Streptophyta</taxon>
        <taxon>Embryophyta</taxon>
        <taxon>Tracheophyta</taxon>
        <taxon>Spermatophyta</taxon>
        <taxon>Magnoliopsida</taxon>
        <taxon>Liliopsida</taxon>
        <taxon>Poales</taxon>
        <taxon>Poaceae</taxon>
        <taxon>PACMAD clade</taxon>
        <taxon>Arundinoideae</taxon>
        <taxon>Arundineae</taxon>
        <taxon>Arundo</taxon>
    </lineage>
</organism>
<proteinExistence type="predicted"/>
<dbReference type="AlphaFoldDB" id="A0A0A9HHW6"/>